<dbReference type="AlphaFoldDB" id="A0A239AC14"/>
<feature type="region of interest" description="Disordered" evidence="1">
    <location>
        <begin position="158"/>
        <end position="189"/>
    </location>
</feature>
<evidence type="ECO:0000313" key="5">
    <source>
        <dbReference type="Proteomes" id="UP000198305"/>
    </source>
</evidence>
<keyword evidence="5" id="KW-1185">Reference proteome</keyword>
<dbReference type="OrthoDB" id="8538596at2"/>
<dbReference type="GO" id="GO:0005509">
    <property type="term" value="F:calcium ion binding"/>
    <property type="evidence" value="ECO:0007669"/>
    <property type="project" value="InterPro"/>
</dbReference>
<evidence type="ECO:0000256" key="1">
    <source>
        <dbReference type="SAM" id="MobiDB-lite"/>
    </source>
</evidence>
<protein>
    <submittedName>
        <fullName evidence="4">EF hand</fullName>
    </submittedName>
</protein>
<sequence length="189" mass="21648">MLMVTKSFVFPHQLLLTALLLGCVNVAYAAGVRNASDEVVEDDMQELPTSHILQRLDAKISNEDRQRLRRDLDEYARSGAAAHAQIEERRQLMRQRLLARFQEADKDGNGVISREEATEMLPQVARHFMQFDLNDDGMITMSELETMQMRIAERQHKNLDKKEKELQEVAEPTPARVKDMSALATKRAL</sequence>
<evidence type="ECO:0000256" key="2">
    <source>
        <dbReference type="SAM" id="SignalP"/>
    </source>
</evidence>
<feature type="signal peptide" evidence="2">
    <location>
        <begin position="1"/>
        <end position="29"/>
    </location>
</feature>
<dbReference type="InterPro" id="IPR018247">
    <property type="entry name" value="EF_Hand_1_Ca_BS"/>
</dbReference>
<gene>
    <name evidence="4" type="ORF">SAMN05192560_1805</name>
</gene>
<reference evidence="5" key="1">
    <citation type="submission" date="2017-06" db="EMBL/GenBank/DDBJ databases">
        <authorList>
            <person name="Varghese N."/>
            <person name="Submissions S."/>
        </authorList>
    </citation>
    <scope>NUCLEOTIDE SEQUENCE [LARGE SCALE GENOMIC DNA]</scope>
    <source>
        <strain evidence="5">Ca-68</strain>
    </source>
</reference>
<accession>A0A239AC14</accession>
<feature type="compositionally biased region" description="Basic and acidic residues" evidence="1">
    <location>
        <begin position="158"/>
        <end position="167"/>
    </location>
</feature>
<dbReference type="PROSITE" id="PS50222">
    <property type="entry name" value="EF_HAND_2"/>
    <property type="match status" value="1"/>
</dbReference>
<dbReference type="Pfam" id="PF13202">
    <property type="entry name" value="EF-hand_5"/>
    <property type="match status" value="2"/>
</dbReference>
<dbReference type="InterPro" id="IPR002048">
    <property type="entry name" value="EF_hand_dom"/>
</dbReference>
<proteinExistence type="predicted"/>
<organism evidence="4 5">
    <name type="scientific">Methylobacillus rhizosphaerae</name>
    <dbReference type="NCBI Taxonomy" id="551994"/>
    <lineage>
        <taxon>Bacteria</taxon>
        <taxon>Pseudomonadati</taxon>
        <taxon>Pseudomonadota</taxon>
        <taxon>Betaproteobacteria</taxon>
        <taxon>Nitrosomonadales</taxon>
        <taxon>Methylophilaceae</taxon>
        <taxon>Methylobacillus</taxon>
    </lineage>
</organism>
<keyword evidence="2" id="KW-0732">Signal</keyword>
<dbReference type="SUPFAM" id="SSF47473">
    <property type="entry name" value="EF-hand"/>
    <property type="match status" value="1"/>
</dbReference>
<evidence type="ECO:0000259" key="3">
    <source>
        <dbReference type="PROSITE" id="PS50222"/>
    </source>
</evidence>
<dbReference type="InterPro" id="IPR011992">
    <property type="entry name" value="EF-hand-dom_pair"/>
</dbReference>
<dbReference type="Proteomes" id="UP000198305">
    <property type="component" value="Unassembled WGS sequence"/>
</dbReference>
<dbReference type="EMBL" id="FZOA01000007">
    <property type="protein sequence ID" value="SNR93130.1"/>
    <property type="molecule type" value="Genomic_DNA"/>
</dbReference>
<dbReference type="PROSITE" id="PS00018">
    <property type="entry name" value="EF_HAND_1"/>
    <property type="match status" value="1"/>
</dbReference>
<evidence type="ECO:0000313" key="4">
    <source>
        <dbReference type="EMBL" id="SNR93130.1"/>
    </source>
</evidence>
<feature type="chain" id="PRO_5012195835" evidence="2">
    <location>
        <begin position="30"/>
        <end position="189"/>
    </location>
</feature>
<dbReference type="PROSITE" id="PS51257">
    <property type="entry name" value="PROKAR_LIPOPROTEIN"/>
    <property type="match status" value="1"/>
</dbReference>
<feature type="domain" description="EF-hand" evidence="3">
    <location>
        <begin position="92"/>
        <end position="127"/>
    </location>
</feature>
<dbReference type="Gene3D" id="1.10.238.10">
    <property type="entry name" value="EF-hand"/>
    <property type="match status" value="1"/>
</dbReference>
<name>A0A239AC14_9PROT</name>